<gene>
    <name evidence="1" type="ORF">F0562_025577</name>
</gene>
<sequence>MEDVNFSDAELIYHVRDALRLVPLGDSDSYDQLIGVMYHNERLTPEESVKDESEPDWFSQEDLDRLNKIIGYKEGDNEQLLKTHERGDVLHTSLEVHMKHNASKLTDALECLAELSCENLDCFIKLFPEAKVFDLKLGSYQLSSPNGLLAESASAYNSLVGVFCYKPFDVDVDWSLVAKASPCYVTYLKDSMDQIINCF</sequence>
<evidence type="ECO:0000313" key="2">
    <source>
        <dbReference type="Proteomes" id="UP000325577"/>
    </source>
</evidence>
<dbReference type="PANTHER" id="PTHR45523:SF3">
    <property type="entry name" value="VACUOLAR PROTEIN SORTING-ASSOCIATED PROTEIN 13A"/>
    <property type="match status" value="1"/>
</dbReference>
<name>A0A5J5B6P9_9ASTE</name>
<protein>
    <submittedName>
        <fullName evidence="1">Uncharacterized protein</fullName>
    </submittedName>
</protein>
<dbReference type="PANTHER" id="PTHR45523">
    <property type="entry name" value="TETRATRICOPEPTIDE REPEAT (TPR)-CONTAINING PROTEIN-RELATED"/>
    <property type="match status" value="1"/>
</dbReference>
<evidence type="ECO:0000313" key="1">
    <source>
        <dbReference type="EMBL" id="KAA8538885.1"/>
    </source>
</evidence>
<reference evidence="1 2" key="1">
    <citation type="submission" date="2019-09" db="EMBL/GenBank/DDBJ databases">
        <title>A chromosome-level genome assembly of the Chinese tupelo Nyssa sinensis.</title>
        <authorList>
            <person name="Yang X."/>
            <person name="Kang M."/>
            <person name="Yang Y."/>
            <person name="Xiong H."/>
            <person name="Wang M."/>
            <person name="Zhang Z."/>
            <person name="Wang Z."/>
            <person name="Wu H."/>
            <person name="Ma T."/>
            <person name="Liu J."/>
            <person name="Xi Z."/>
        </authorList>
    </citation>
    <scope>NUCLEOTIDE SEQUENCE [LARGE SCALE GENOMIC DNA]</scope>
    <source>
        <strain evidence="1">J267</strain>
        <tissue evidence="1">Leaf</tissue>
    </source>
</reference>
<dbReference type="Proteomes" id="UP000325577">
    <property type="component" value="Linkage Group LG14"/>
</dbReference>
<dbReference type="OrthoDB" id="990837at2759"/>
<dbReference type="EMBL" id="CM018037">
    <property type="protein sequence ID" value="KAA8538885.1"/>
    <property type="molecule type" value="Genomic_DNA"/>
</dbReference>
<organism evidence="1 2">
    <name type="scientific">Nyssa sinensis</name>
    <dbReference type="NCBI Taxonomy" id="561372"/>
    <lineage>
        <taxon>Eukaryota</taxon>
        <taxon>Viridiplantae</taxon>
        <taxon>Streptophyta</taxon>
        <taxon>Embryophyta</taxon>
        <taxon>Tracheophyta</taxon>
        <taxon>Spermatophyta</taxon>
        <taxon>Magnoliopsida</taxon>
        <taxon>eudicotyledons</taxon>
        <taxon>Gunneridae</taxon>
        <taxon>Pentapetalae</taxon>
        <taxon>asterids</taxon>
        <taxon>Cornales</taxon>
        <taxon>Nyssaceae</taxon>
        <taxon>Nyssa</taxon>
    </lineage>
</organism>
<proteinExistence type="predicted"/>
<accession>A0A5J5B6P9</accession>
<dbReference type="AlphaFoldDB" id="A0A5J5B6P9"/>
<keyword evidence="2" id="KW-1185">Reference proteome</keyword>